<accession>A0AAD7FZP5</accession>
<name>A0AAD7FZP5_9AGAR</name>
<gene>
    <name evidence="2" type="ORF">FB45DRAFT_860275</name>
</gene>
<evidence type="ECO:0000256" key="1">
    <source>
        <dbReference type="SAM" id="MobiDB-lite"/>
    </source>
</evidence>
<dbReference type="AlphaFoldDB" id="A0AAD7FZP5"/>
<evidence type="ECO:0000313" key="2">
    <source>
        <dbReference type="EMBL" id="KAJ7646863.1"/>
    </source>
</evidence>
<comment type="caution">
    <text evidence="2">The sequence shown here is derived from an EMBL/GenBank/DDBJ whole genome shotgun (WGS) entry which is preliminary data.</text>
</comment>
<dbReference type="Proteomes" id="UP001221142">
    <property type="component" value="Unassembled WGS sequence"/>
</dbReference>
<sequence length="373" mass="41381">MSAVSNNTMTVNWSGPRRARKLRITLRAEGRTTRLTSGVVGRQSRQGRGQKGNRSTRRRELHGVEDRRRSYLRVSVRDSNWDCHRGSSVYGRRRSRRHHKGRWCKHGGWRSSGGMHNQISSRAFVAGLFRLRRMDAFRRGSDKMLQQLHHTLHRTRAGQWRGGSRRRQMVGVRCGRDRGGGGRRRSRSVCMGWHGSGSMSGWVDGSVDRNRNVGRDRLGDLGRDGVTVLARDEGPQGIICCIQTRGEGGHTVGQRRNIVGETVDLGHERGVGGARHLAPTDLFCPIRGPHPHPTRSWFRYPAPSPGSCNLNSGAAVTARAVSSIPADATAYPHRTHLWTIAFYAQSTTTSWPQTGTGYLNGMVVAMRLGTGGG</sequence>
<dbReference type="Gene3D" id="3.40.462.20">
    <property type="match status" value="1"/>
</dbReference>
<keyword evidence="3" id="KW-1185">Reference proteome</keyword>
<protein>
    <submittedName>
        <fullName evidence="2">Uncharacterized protein</fullName>
    </submittedName>
</protein>
<feature type="compositionally biased region" description="Low complexity" evidence="1">
    <location>
        <begin position="37"/>
        <end position="47"/>
    </location>
</feature>
<evidence type="ECO:0000313" key="3">
    <source>
        <dbReference type="Proteomes" id="UP001221142"/>
    </source>
</evidence>
<dbReference type="EMBL" id="JARKIF010000002">
    <property type="protein sequence ID" value="KAJ7646863.1"/>
    <property type="molecule type" value="Genomic_DNA"/>
</dbReference>
<organism evidence="2 3">
    <name type="scientific">Roridomyces roridus</name>
    <dbReference type="NCBI Taxonomy" id="1738132"/>
    <lineage>
        <taxon>Eukaryota</taxon>
        <taxon>Fungi</taxon>
        <taxon>Dikarya</taxon>
        <taxon>Basidiomycota</taxon>
        <taxon>Agaricomycotina</taxon>
        <taxon>Agaricomycetes</taxon>
        <taxon>Agaricomycetidae</taxon>
        <taxon>Agaricales</taxon>
        <taxon>Marasmiineae</taxon>
        <taxon>Mycenaceae</taxon>
        <taxon>Roridomyces</taxon>
    </lineage>
</organism>
<feature type="region of interest" description="Disordered" evidence="1">
    <location>
        <begin position="159"/>
        <end position="189"/>
    </location>
</feature>
<feature type="region of interest" description="Disordered" evidence="1">
    <location>
        <begin position="36"/>
        <end position="64"/>
    </location>
</feature>
<reference evidence="2" key="1">
    <citation type="submission" date="2023-03" db="EMBL/GenBank/DDBJ databases">
        <title>Massive genome expansion in bonnet fungi (Mycena s.s.) driven by repeated elements and novel gene families across ecological guilds.</title>
        <authorList>
            <consortium name="Lawrence Berkeley National Laboratory"/>
            <person name="Harder C.B."/>
            <person name="Miyauchi S."/>
            <person name="Viragh M."/>
            <person name="Kuo A."/>
            <person name="Thoen E."/>
            <person name="Andreopoulos B."/>
            <person name="Lu D."/>
            <person name="Skrede I."/>
            <person name="Drula E."/>
            <person name="Henrissat B."/>
            <person name="Morin E."/>
            <person name="Kohler A."/>
            <person name="Barry K."/>
            <person name="LaButti K."/>
            <person name="Morin E."/>
            <person name="Salamov A."/>
            <person name="Lipzen A."/>
            <person name="Mereny Z."/>
            <person name="Hegedus B."/>
            <person name="Baldrian P."/>
            <person name="Stursova M."/>
            <person name="Weitz H."/>
            <person name="Taylor A."/>
            <person name="Grigoriev I.V."/>
            <person name="Nagy L.G."/>
            <person name="Martin F."/>
            <person name="Kauserud H."/>
        </authorList>
    </citation>
    <scope>NUCLEOTIDE SEQUENCE</scope>
    <source>
        <strain evidence="2">9284</strain>
    </source>
</reference>
<proteinExistence type="predicted"/>